<dbReference type="InterPro" id="IPR027266">
    <property type="entry name" value="TrmE/GcvT-like"/>
</dbReference>
<accession>A0ABY6KIM8</accession>
<dbReference type="Pfam" id="PF10396">
    <property type="entry name" value="TrmE_N"/>
    <property type="match status" value="1"/>
</dbReference>
<dbReference type="PANTHER" id="PTHR42714:SF2">
    <property type="entry name" value="TRNA MODIFICATION GTPASE GTPBP3, MITOCHONDRIAL"/>
    <property type="match status" value="1"/>
</dbReference>
<dbReference type="InterPro" id="IPR027368">
    <property type="entry name" value="MnmE_dom2"/>
</dbReference>
<keyword evidence="3" id="KW-1185">Reference proteome</keyword>
<dbReference type="Proteomes" id="UP001235939">
    <property type="component" value="Chromosome 05"/>
</dbReference>
<gene>
    <name evidence="2" type="ORF">LAZ67_5003697</name>
</gene>
<reference evidence="2 3" key="1">
    <citation type="submission" date="2022-01" db="EMBL/GenBank/DDBJ databases">
        <title>A chromosomal length assembly of Cordylochernes scorpioides.</title>
        <authorList>
            <person name="Zeh D."/>
            <person name="Zeh J."/>
        </authorList>
    </citation>
    <scope>NUCLEOTIDE SEQUENCE [LARGE SCALE GENOMIC DNA]</scope>
    <source>
        <strain evidence="2">IN4F17</strain>
        <tissue evidence="2">Whole Body</tissue>
    </source>
</reference>
<dbReference type="SUPFAM" id="SSF103025">
    <property type="entry name" value="Folate-binding domain"/>
    <property type="match status" value="1"/>
</dbReference>
<sequence>MQMTREKAIPKPRVATQIKLFEPSSSTVLDHAITLWFPKKTDASCDTFSDLRSANMVWHISCTQYLPEVSSLKDDGGAAGPRSATGEDVCELHVHGGPAVISATLAALARLPDFALAEPGEFTRRENHTKMLCGEDPTCTFCNSKLKNEITHYIFDCPALKEERRTLMLKTGQLCASLPSIIDNMTQNKYIATAFYGFHKSISQKKAKWSIYIFFFLISPQSYQGIKLIELVDGVLLLFLIPLHEFHEFMLLELFYDKQRPLPKAENCAEYLVRKPCNHSVKAFLNGKLDLTEAEGLGDLIHADTEAQRQRALQLLGGKLSSVYQRWTDQLKLFEAVPNMEAFKEGVSLLVTTSSLPEQDLIRSCRGFTVSPNNFHYTTGQVQRVYSAYNKVGYSEIPHIANEIVCTKEKKGLNH</sequence>
<protein>
    <submittedName>
        <fullName evidence="2">GTPBP3</fullName>
    </submittedName>
</protein>
<dbReference type="Gene3D" id="1.20.120.430">
    <property type="entry name" value="tRNA modification GTPase MnmE domain 2"/>
    <property type="match status" value="1"/>
</dbReference>
<proteinExistence type="predicted"/>
<evidence type="ECO:0000259" key="1">
    <source>
        <dbReference type="Pfam" id="PF10396"/>
    </source>
</evidence>
<dbReference type="PANTHER" id="PTHR42714">
    <property type="entry name" value="TRNA MODIFICATION GTPASE GTPBP3"/>
    <property type="match status" value="1"/>
</dbReference>
<dbReference type="EMBL" id="CP092867">
    <property type="protein sequence ID" value="UYV68287.1"/>
    <property type="molecule type" value="Genomic_DNA"/>
</dbReference>
<name>A0ABY6KIM8_9ARAC</name>
<dbReference type="InterPro" id="IPR018948">
    <property type="entry name" value="GTP-bd_TrmE_N"/>
</dbReference>
<dbReference type="Gene3D" id="3.30.1360.120">
    <property type="entry name" value="Probable tRNA modification gtpase trme, domain 1"/>
    <property type="match status" value="1"/>
</dbReference>
<dbReference type="SUPFAM" id="SSF116878">
    <property type="entry name" value="TrmE connector domain"/>
    <property type="match status" value="1"/>
</dbReference>
<evidence type="ECO:0000313" key="3">
    <source>
        <dbReference type="Proteomes" id="UP001235939"/>
    </source>
</evidence>
<evidence type="ECO:0000313" key="2">
    <source>
        <dbReference type="EMBL" id="UYV68287.1"/>
    </source>
</evidence>
<organism evidence="2 3">
    <name type="scientific">Cordylochernes scorpioides</name>
    <dbReference type="NCBI Taxonomy" id="51811"/>
    <lineage>
        <taxon>Eukaryota</taxon>
        <taxon>Metazoa</taxon>
        <taxon>Ecdysozoa</taxon>
        <taxon>Arthropoda</taxon>
        <taxon>Chelicerata</taxon>
        <taxon>Arachnida</taxon>
        <taxon>Pseudoscorpiones</taxon>
        <taxon>Cheliferoidea</taxon>
        <taxon>Chernetidae</taxon>
        <taxon>Cordylochernes</taxon>
    </lineage>
</organism>
<feature type="domain" description="GTP-binding protein TrmE N-terminal" evidence="1">
    <location>
        <begin position="80"/>
        <end position="125"/>
    </location>
</feature>